<dbReference type="InterPro" id="IPR000182">
    <property type="entry name" value="GNAT_dom"/>
</dbReference>
<dbReference type="Gene3D" id="3.40.630.30">
    <property type="match status" value="1"/>
</dbReference>
<keyword evidence="2" id="KW-0808">Transferase</keyword>
<dbReference type="NCBIfam" id="TIGR03827">
    <property type="entry name" value="GNAT_ablB"/>
    <property type="match status" value="1"/>
</dbReference>
<dbReference type="GO" id="GO:0008080">
    <property type="term" value="F:N-acetyltransferase activity"/>
    <property type="evidence" value="ECO:0007669"/>
    <property type="project" value="InterPro"/>
</dbReference>
<gene>
    <name evidence="2" type="ORF">C8D98_1900</name>
</gene>
<evidence type="ECO:0000313" key="2">
    <source>
        <dbReference type="EMBL" id="TCK61018.1"/>
    </source>
</evidence>
<dbReference type="AlphaFoldDB" id="A0A4R1K9E6"/>
<sequence>MTDVSEKINNAQVHHGVFSDRAYITFIYKGFTLDDLTGIEEMAETKGYSKIIAKVKHPLSEMFLDSRYRCEAFFPLKGGGSVSFMAKYIKPERIAVKNSQIIYDVLREAGRAEKHIPATDLEVRRLTPDDAYALSELYKIVFETYPFPIYNIDYLKDTMAQNIRYFGVFSSGRLIAAASAEADSSNTYAEMSDFATMEQYRRLGLARILNDRMEKSLLKDGIGCFYTIARSVSYGMNKTFSGCGYTFTGTLFNNTNIGGGIESMNIWYKHA</sequence>
<dbReference type="InterPro" id="IPR016181">
    <property type="entry name" value="Acyl_CoA_acyltransferase"/>
</dbReference>
<dbReference type="Proteomes" id="UP000294614">
    <property type="component" value="Unassembled WGS sequence"/>
</dbReference>
<dbReference type="OrthoDB" id="9790652at2"/>
<comment type="caution">
    <text evidence="2">The sequence shown here is derived from an EMBL/GenBank/DDBJ whole genome shotgun (WGS) entry which is preliminary data.</text>
</comment>
<dbReference type="RefSeq" id="WP_132873872.1">
    <property type="nucleotide sequence ID" value="NZ_JBLJBI010000062.1"/>
</dbReference>
<dbReference type="PROSITE" id="PS51186">
    <property type="entry name" value="GNAT"/>
    <property type="match status" value="1"/>
</dbReference>
<keyword evidence="3" id="KW-1185">Reference proteome</keyword>
<dbReference type="InterPro" id="IPR022525">
    <property type="entry name" value="GNAT_AblB"/>
</dbReference>
<dbReference type="Pfam" id="PF00583">
    <property type="entry name" value="Acetyltransf_1"/>
    <property type="match status" value="1"/>
</dbReference>
<evidence type="ECO:0000259" key="1">
    <source>
        <dbReference type="PROSITE" id="PS51186"/>
    </source>
</evidence>
<reference evidence="2 3" key="1">
    <citation type="submission" date="2019-03" db="EMBL/GenBank/DDBJ databases">
        <title>Genomic Encyclopedia of Type Strains, Phase IV (KMG-IV): sequencing the most valuable type-strain genomes for metagenomic binning, comparative biology and taxonomic classification.</title>
        <authorList>
            <person name="Goeker M."/>
        </authorList>
    </citation>
    <scope>NUCLEOTIDE SEQUENCE [LARGE SCALE GENOMIC DNA]</scope>
    <source>
        <strain evidence="2 3">DSM 24984</strain>
    </source>
</reference>
<name>A0A4R1K9E6_9BACT</name>
<accession>A0A4R1K9E6</accession>
<dbReference type="EMBL" id="SMGG01000004">
    <property type="protein sequence ID" value="TCK61018.1"/>
    <property type="molecule type" value="Genomic_DNA"/>
</dbReference>
<feature type="domain" description="N-acetyltransferase" evidence="1">
    <location>
        <begin position="121"/>
        <end position="271"/>
    </location>
</feature>
<organism evidence="2 3">
    <name type="scientific">Seleniivibrio woodruffii</name>
    <dbReference type="NCBI Taxonomy" id="1078050"/>
    <lineage>
        <taxon>Bacteria</taxon>
        <taxon>Pseudomonadati</taxon>
        <taxon>Deferribacterota</taxon>
        <taxon>Deferribacteres</taxon>
        <taxon>Deferribacterales</taxon>
        <taxon>Geovibrionaceae</taxon>
        <taxon>Seleniivibrio</taxon>
    </lineage>
</organism>
<dbReference type="SUPFAM" id="SSF55729">
    <property type="entry name" value="Acyl-CoA N-acyltransferases (Nat)"/>
    <property type="match status" value="1"/>
</dbReference>
<evidence type="ECO:0000313" key="3">
    <source>
        <dbReference type="Proteomes" id="UP000294614"/>
    </source>
</evidence>
<proteinExistence type="predicted"/>
<protein>
    <submittedName>
        <fullName evidence="2">Putative beta-lysine N-acetyltransferase</fullName>
    </submittedName>
</protein>